<gene>
    <name evidence="2" type="ORF">JXQ802_LOCUS547</name>
</gene>
<feature type="compositionally biased region" description="Acidic residues" evidence="1">
    <location>
        <begin position="153"/>
        <end position="162"/>
    </location>
</feature>
<evidence type="ECO:0000313" key="2">
    <source>
        <dbReference type="EMBL" id="CAF0731731.1"/>
    </source>
</evidence>
<name>A0A813N9W3_9BILA</name>
<feature type="compositionally biased region" description="Low complexity" evidence="1">
    <location>
        <begin position="166"/>
        <end position="192"/>
    </location>
</feature>
<feature type="region of interest" description="Disordered" evidence="1">
    <location>
        <begin position="140"/>
        <end position="192"/>
    </location>
</feature>
<proteinExistence type="predicted"/>
<organism evidence="2 3">
    <name type="scientific">Rotaria sordida</name>
    <dbReference type="NCBI Taxonomy" id="392033"/>
    <lineage>
        <taxon>Eukaryota</taxon>
        <taxon>Metazoa</taxon>
        <taxon>Spiralia</taxon>
        <taxon>Gnathifera</taxon>
        <taxon>Rotifera</taxon>
        <taxon>Eurotatoria</taxon>
        <taxon>Bdelloidea</taxon>
        <taxon>Philodinida</taxon>
        <taxon>Philodinidae</taxon>
        <taxon>Rotaria</taxon>
    </lineage>
</organism>
<protein>
    <submittedName>
        <fullName evidence="2">Uncharacterized protein</fullName>
    </submittedName>
</protein>
<evidence type="ECO:0000313" key="3">
    <source>
        <dbReference type="Proteomes" id="UP000663870"/>
    </source>
</evidence>
<keyword evidence="3" id="KW-1185">Reference proteome</keyword>
<sequence length="672" mass="76478">MTSSNKARRYLQHHKQSYTESHNNHQSAAELLIIDPTLAVTTMRKFRGRIQQQQQQQQLSTTVSIPQICVDNDDDDNDNNHRSNDDDNGHVAILDEFDEVLENELKRTSVLRTSSLKQKESNNQIGIPLNQQRSFSFALGSSTNLDGKKHDNDDDEEDDDDEIHNNNHNEVVNKSSSKSTKPPTTTKTSLSKETFSRLLHSLAFRSGNHTTSKITMARAEQQQRPCLACQNHPNLDLLPKYKKRPSIFGVLVSKLNTGITTTTITNENHSNRCSVCKRRLSKSTFYNTITHNTDDDNQQISTTKQNFSLSSLATSKLLHDNGQILSRTKRRRSLPSLFQSLFDFDHYDNKRRLDNTQIQHRPSFSSILTHTLLDSITREQQQQQQQQQQSISSVKQSSSISYSSISLAESDDDSKENIYDKSYKRQSTVYDDSSQSTEKAFMPCFMQFQVRIDSDGNDGEKDEYDHEMTLDKEISTGELNDLNTMISNDSSNENTSNQLFLHPPEEKTRNLLVNVFRTRRSNVALGSNETNMVGKQFSVSVINLATSIGSSRINNPTPINNESTLLNLLDQRKHALSEENLPSTDGSYIYFTNVNGQNFKERLNYSNTSENTTLREILLKLFEKHHLTIETCNICLRSAPSLPLSLDQSVKHLLLDDLVVTGIQKKPHRLIM</sequence>
<feature type="compositionally biased region" description="Basic residues" evidence="1">
    <location>
        <begin position="1"/>
        <end position="16"/>
    </location>
</feature>
<comment type="caution">
    <text evidence="2">The sequence shown here is derived from an EMBL/GenBank/DDBJ whole genome shotgun (WGS) entry which is preliminary data.</text>
</comment>
<dbReference type="EMBL" id="CAJNOL010000006">
    <property type="protein sequence ID" value="CAF0731731.1"/>
    <property type="molecule type" value="Genomic_DNA"/>
</dbReference>
<dbReference type="AlphaFoldDB" id="A0A813N9W3"/>
<feature type="region of interest" description="Disordered" evidence="1">
    <location>
        <begin position="49"/>
        <end position="90"/>
    </location>
</feature>
<reference evidence="2" key="1">
    <citation type="submission" date="2021-02" db="EMBL/GenBank/DDBJ databases">
        <authorList>
            <person name="Nowell W R."/>
        </authorList>
    </citation>
    <scope>NUCLEOTIDE SEQUENCE</scope>
</reference>
<accession>A0A813N9W3</accession>
<feature type="region of interest" description="Disordered" evidence="1">
    <location>
        <begin position="1"/>
        <end position="24"/>
    </location>
</feature>
<evidence type="ECO:0000256" key="1">
    <source>
        <dbReference type="SAM" id="MobiDB-lite"/>
    </source>
</evidence>
<dbReference type="Proteomes" id="UP000663870">
    <property type="component" value="Unassembled WGS sequence"/>
</dbReference>
<feature type="compositionally biased region" description="Basic and acidic residues" evidence="1">
    <location>
        <begin position="78"/>
        <end position="89"/>
    </location>
</feature>